<dbReference type="Pfam" id="PF00144">
    <property type="entry name" value="Beta-lactamase"/>
    <property type="match status" value="1"/>
</dbReference>
<comment type="similarity">
    <text evidence="1">Belongs to the peptidase S12 family.</text>
</comment>
<dbReference type="Gene3D" id="3.40.710.10">
    <property type="entry name" value="DD-peptidase/beta-lactamase superfamily"/>
    <property type="match status" value="1"/>
</dbReference>
<dbReference type="EMBL" id="JBFMKM010000007">
    <property type="protein sequence ID" value="KAL1305238.1"/>
    <property type="molecule type" value="Genomic_DNA"/>
</dbReference>
<dbReference type="GeneID" id="95975856"/>
<dbReference type="Proteomes" id="UP001562354">
    <property type="component" value="Unassembled WGS sequence"/>
</dbReference>
<dbReference type="InterPro" id="IPR050491">
    <property type="entry name" value="AmpC-like"/>
</dbReference>
<accession>A0ABR3PGF5</accession>
<dbReference type="PANTHER" id="PTHR46825:SF9">
    <property type="entry name" value="BETA-LACTAMASE-RELATED DOMAIN-CONTAINING PROTEIN"/>
    <property type="match status" value="1"/>
</dbReference>
<evidence type="ECO:0000313" key="5">
    <source>
        <dbReference type="Proteomes" id="UP001562354"/>
    </source>
</evidence>
<reference evidence="4 5" key="1">
    <citation type="submission" date="2024-07" db="EMBL/GenBank/DDBJ databases">
        <title>Draft sequence of the Neodothiora populina.</title>
        <authorList>
            <person name="Drown D.D."/>
            <person name="Schuette U.S."/>
            <person name="Buechlein A.B."/>
            <person name="Rusch D.R."/>
            <person name="Winton L.W."/>
            <person name="Adams G.A."/>
        </authorList>
    </citation>
    <scope>NUCLEOTIDE SEQUENCE [LARGE SCALE GENOMIC DNA]</scope>
    <source>
        <strain evidence="4 5">CPC 39397</strain>
    </source>
</reference>
<protein>
    <recommendedName>
        <fullName evidence="3">Beta-lactamase-related domain-containing protein</fullName>
    </recommendedName>
</protein>
<dbReference type="RefSeq" id="XP_069201511.1">
    <property type="nucleotide sequence ID" value="XM_069341437.1"/>
</dbReference>
<proteinExistence type="inferred from homology"/>
<evidence type="ECO:0000313" key="4">
    <source>
        <dbReference type="EMBL" id="KAL1305238.1"/>
    </source>
</evidence>
<keyword evidence="5" id="KW-1185">Reference proteome</keyword>
<evidence type="ECO:0000259" key="3">
    <source>
        <dbReference type="Pfam" id="PF00144"/>
    </source>
</evidence>
<keyword evidence="2" id="KW-0732">Signal</keyword>
<dbReference type="SUPFAM" id="SSF56601">
    <property type="entry name" value="beta-lactamase/transpeptidase-like"/>
    <property type="match status" value="1"/>
</dbReference>
<organism evidence="4 5">
    <name type="scientific">Neodothiora populina</name>
    <dbReference type="NCBI Taxonomy" id="2781224"/>
    <lineage>
        <taxon>Eukaryota</taxon>
        <taxon>Fungi</taxon>
        <taxon>Dikarya</taxon>
        <taxon>Ascomycota</taxon>
        <taxon>Pezizomycotina</taxon>
        <taxon>Dothideomycetes</taxon>
        <taxon>Dothideomycetidae</taxon>
        <taxon>Dothideales</taxon>
        <taxon>Dothioraceae</taxon>
        <taxon>Neodothiora</taxon>
    </lineage>
</organism>
<feature type="chain" id="PRO_5047522652" description="Beta-lactamase-related domain-containing protein" evidence="2">
    <location>
        <begin position="21"/>
        <end position="550"/>
    </location>
</feature>
<feature type="domain" description="Beta-lactamase-related" evidence="3">
    <location>
        <begin position="46"/>
        <end position="383"/>
    </location>
</feature>
<dbReference type="PANTHER" id="PTHR46825">
    <property type="entry name" value="D-ALANYL-D-ALANINE-CARBOXYPEPTIDASE/ENDOPEPTIDASE AMPH"/>
    <property type="match status" value="1"/>
</dbReference>
<name>A0ABR3PGF5_9PEZI</name>
<evidence type="ECO:0000256" key="2">
    <source>
        <dbReference type="SAM" id="SignalP"/>
    </source>
</evidence>
<evidence type="ECO:0000256" key="1">
    <source>
        <dbReference type="ARBA" id="ARBA00038215"/>
    </source>
</evidence>
<dbReference type="InterPro" id="IPR001466">
    <property type="entry name" value="Beta-lactam-related"/>
</dbReference>
<feature type="signal peptide" evidence="2">
    <location>
        <begin position="1"/>
        <end position="20"/>
    </location>
</feature>
<sequence length="550" mass="61310">MMLPAMKSVLLASLAVLGRSCQIGQYLLSDDSPTRYTPFSSEFDFFVEELLREWHVFGLAIAVVHANETWSKGYGYAVLPDEPVTPHTLFQGASTTKSFTASLAALLVDDNDAFKTVQWSSSMHDLLGTEFVLADKDLTQHVTVQDALSHRTGIPRHDAAWVNNDIDVEGEVHALRYLPASAPLRTKFQYCNLMFTAVSHLIQIVTHKWHGNVLREWLWDPLGMNQSYYSYADAHKCRLTDARCKMATGYAWNNVSQKYHAIPDSAYHAGNGAGGIISNVLDYSKWLRALIYEDGPVPAAGHSAIKSPMSVAAADQYPYSGPLWYGLGLEGGVYRSHKVHGHSGAIGGYWSRFAVVPDKQWGFIAFQNASGRVTDVVQWRLIDEMLKVPVGEHAAMNEHLLKKEAEELESRRTLPSKLYSTTPSQPIPPSLSLTYYEGSYRHAGYGHINLTLTAPVSDVVHSSPIKGATDAALYAMGRCEESLYTLRHASGEHWLLEMRYHVHNTQVVDGYTKARFEIGSSGAVGRLGVMWDASEQEEDEGWVWFHKSRQ</sequence>
<comment type="caution">
    <text evidence="4">The sequence shown here is derived from an EMBL/GenBank/DDBJ whole genome shotgun (WGS) entry which is preliminary data.</text>
</comment>
<dbReference type="InterPro" id="IPR012338">
    <property type="entry name" value="Beta-lactam/transpept-like"/>
</dbReference>
<gene>
    <name evidence="4" type="ORF">AAFC00_002154</name>
</gene>